<organism evidence="1">
    <name type="scientific">Caldilineaceae bacterium SB0662_bin_9</name>
    <dbReference type="NCBI Taxonomy" id="2605258"/>
    <lineage>
        <taxon>Bacteria</taxon>
        <taxon>Bacillati</taxon>
        <taxon>Chloroflexota</taxon>
        <taxon>Caldilineae</taxon>
        <taxon>Caldilineales</taxon>
        <taxon>Caldilineaceae</taxon>
    </lineage>
</organism>
<reference evidence="1" key="1">
    <citation type="submission" date="2019-09" db="EMBL/GenBank/DDBJ databases">
        <title>Characterisation of the sponge microbiome using genome-centric metagenomics.</title>
        <authorList>
            <person name="Engelberts J.P."/>
            <person name="Robbins S.J."/>
            <person name="De Goeij J.M."/>
            <person name="Aranda M."/>
            <person name="Bell S.C."/>
            <person name="Webster N.S."/>
        </authorList>
    </citation>
    <scope>NUCLEOTIDE SEQUENCE</scope>
    <source>
        <strain evidence="1">SB0662_bin_9</strain>
    </source>
</reference>
<proteinExistence type="predicted"/>
<dbReference type="EMBL" id="VXPY01000036">
    <property type="protein sequence ID" value="MYD89825.1"/>
    <property type="molecule type" value="Genomic_DNA"/>
</dbReference>
<dbReference type="AlphaFoldDB" id="A0A6B1DSM1"/>
<evidence type="ECO:0000313" key="1">
    <source>
        <dbReference type="EMBL" id="MYD89825.1"/>
    </source>
</evidence>
<sequence length="147" mass="15965">MPIQHISRLSINTDGAIQHKALGTLQASPKPDTAELNGWDMDWLRYVDNPENLGFRTRGPYTSPASRKPWTRCVRVLSPVNRGQLILPCGAGKTSGIGNHPNAWFADNPVLGTAFGALSHCFRGVGVHHLQPVSCTDIGFRMANPAP</sequence>
<comment type="caution">
    <text evidence="1">The sequence shown here is derived from an EMBL/GenBank/DDBJ whole genome shotgun (WGS) entry which is preliminary data.</text>
</comment>
<gene>
    <name evidence="1" type="ORF">F4Y08_05720</name>
</gene>
<name>A0A6B1DSM1_9CHLR</name>
<protein>
    <submittedName>
        <fullName evidence="1">Uncharacterized protein</fullName>
    </submittedName>
</protein>
<accession>A0A6B1DSM1</accession>